<evidence type="ECO:0000256" key="4">
    <source>
        <dbReference type="ARBA" id="ARBA00023136"/>
    </source>
</evidence>
<keyword evidence="5" id="KW-0808">Transferase</keyword>
<comment type="similarity">
    <text evidence="5">Belongs to the class VI-like SAM-binding methyltransferase superfamily. Isoprenylcysteine carboxyl methyltransferase family.</text>
</comment>
<evidence type="ECO:0000256" key="2">
    <source>
        <dbReference type="ARBA" id="ARBA00022692"/>
    </source>
</evidence>
<dbReference type="eggNOG" id="ENOG502S9FN">
    <property type="taxonomic scope" value="Eukaryota"/>
</dbReference>
<dbReference type="InParanoid" id="S8EDS8"/>
<evidence type="ECO:0000256" key="1">
    <source>
        <dbReference type="ARBA" id="ARBA00004141"/>
    </source>
</evidence>
<feature type="transmembrane region" description="Helical" evidence="5">
    <location>
        <begin position="159"/>
        <end position="180"/>
    </location>
</feature>
<dbReference type="GO" id="GO:0032259">
    <property type="term" value="P:methylation"/>
    <property type="evidence" value="ECO:0007669"/>
    <property type="project" value="UniProtKB-KW"/>
</dbReference>
<dbReference type="PANTHER" id="PTHR12714:SF9">
    <property type="entry name" value="PROTEIN-S-ISOPRENYLCYSTEINE O-METHYLTRANSFERASE"/>
    <property type="match status" value="1"/>
</dbReference>
<dbReference type="Gene3D" id="1.20.120.1630">
    <property type="match status" value="1"/>
</dbReference>
<dbReference type="Proteomes" id="UP000015241">
    <property type="component" value="Unassembled WGS sequence"/>
</dbReference>
<keyword evidence="5" id="KW-0489">Methyltransferase</keyword>
<feature type="transmembrane region" description="Helical" evidence="5">
    <location>
        <begin position="103"/>
        <end position="122"/>
    </location>
</feature>
<feature type="transmembrane region" description="Helical" evidence="5">
    <location>
        <begin position="56"/>
        <end position="75"/>
    </location>
</feature>
<gene>
    <name evidence="6" type="ORF">FOMPIDRAFT_1028853</name>
</gene>
<dbReference type="PANTHER" id="PTHR12714">
    <property type="entry name" value="PROTEIN-S ISOPRENYLCYSTEINE O-METHYLTRANSFERASE"/>
    <property type="match status" value="1"/>
</dbReference>
<proteinExistence type="inferred from homology"/>
<comment type="subcellular location">
    <subcellularLocation>
        <location evidence="5">Endoplasmic reticulum membrane</location>
        <topology evidence="5">Multi-pass membrane protein</topology>
    </subcellularLocation>
    <subcellularLocation>
        <location evidence="1">Membrane</location>
        <topology evidence="1">Multi-pass membrane protein</topology>
    </subcellularLocation>
</comment>
<sequence length="246" mass="27209">MADLAFAKIPLLLTSIWFVRVCGKSPQPTPKECEERKFSGLEVRGFRAIIRWVPPLLVLPSIILTFVAEAFQIMLSQNQAHYFPRTVTERLSSTLGSNSGRGIGLPASFMVGWFLLAAGACIRATCYHHLGRFFTFELALRENHQLVTTGPYAVVRHPAYTGSILAIVGMGFMQLGPGSWCADVARLWSTPTGVVLGCAWLGILSIIPFGIVARTAAEDQVLHKEFGQQWEAWAQKTQYRLVPGIF</sequence>
<dbReference type="EMBL" id="KE504131">
    <property type="protein sequence ID" value="EPT03162.1"/>
    <property type="molecule type" value="Genomic_DNA"/>
</dbReference>
<keyword evidence="5" id="KW-0949">S-adenosyl-L-methionine</keyword>
<keyword evidence="4 5" id="KW-0472">Membrane</keyword>
<reference evidence="6 7" key="1">
    <citation type="journal article" date="2012" name="Science">
        <title>The Paleozoic origin of enzymatic lignin decomposition reconstructed from 31 fungal genomes.</title>
        <authorList>
            <person name="Floudas D."/>
            <person name="Binder M."/>
            <person name="Riley R."/>
            <person name="Barry K."/>
            <person name="Blanchette R.A."/>
            <person name="Henrissat B."/>
            <person name="Martinez A.T."/>
            <person name="Otillar R."/>
            <person name="Spatafora J.W."/>
            <person name="Yadav J.S."/>
            <person name="Aerts A."/>
            <person name="Benoit I."/>
            <person name="Boyd A."/>
            <person name="Carlson A."/>
            <person name="Copeland A."/>
            <person name="Coutinho P.M."/>
            <person name="de Vries R.P."/>
            <person name="Ferreira P."/>
            <person name="Findley K."/>
            <person name="Foster B."/>
            <person name="Gaskell J."/>
            <person name="Glotzer D."/>
            <person name="Gorecki P."/>
            <person name="Heitman J."/>
            <person name="Hesse C."/>
            <person name="Hori C."/>
            <person name="Igarashi K."/>
            <person name="Jurgens J.A."/>
            <person name="Kallen N."/>
            <person name="Kersten P."/>
            <person name="Kohler A."/>
            <person name="Kuees U."/>
            <person name="Kumar T.K.A."/>
            <person name="Kuo A."/>
            <person name="LaButti K."/>
            <person name="Larrondo L.F."/>
            <person name="Lindquist E."/>
            <person name="Ling A."/>
            <person name="Lombard V."/>
            <person name="Lucas S."/>
            <person name="Lundell T."/>
            <person name="Martin R."/>
            <person name="McLaughlin D.J."/>
            <person name="Morgenstern I."/>
            <person name="Morin E."/>
            <person name="Murat C."/>
            <person name="Nagy L.G."/>
            <person name="Nolan M."/>
            <person name="Ohm R.A."/>
            <person name="Patyshakuliyeva A."/>
            <person name="Rokas A."/>
            <person name="Ruiz-Duenas F.J."/>
            <person name="Sabat G."/>
            <person name="Salamov A."/>
            <person name="Samejima M."/>
            <person name="Schmutz J."/>
            <person name="Slot J.C."/>
            <person name="St John F."/>
            <person name="Stenlid J."/>
            <person name="Sun H."/>
            <person name="Sun S."/>
            <person name="Syed K."/>
            <person name="Tsang A."/>
            <person name="Wiebenga A."/>
            <person name="Young D."/>
            <person name="Pisabarro A."/>
            <person name="Eastwood D.C."/>
            <person name="Martin F."/>
            <person name="Cullen D."/>
            <person name="Grigoriev I.V."/>
            <person name="Hibbett D.S."/>
        </authorList>
    </citation>
    <scope>NUCLEOTIDE SEQUENCE</scope>
    <source>
        <strain evidence="7">FP-58527</strain>
    </source>
</reference>
<dbReference type="HOGENOM" id="CLU_065200_6_0_1"/>
<name>S8EDS8_FOMSC</name>
<keyword evidence="2 5" id="KW-0812">Transmembrane</keyword>
<evidence type="ECO:0000256" key="5">
    <source>
        <dbReference type="RuleBase" id="RU362022"/>
    </source>
</evidence>
<keyword evidence="5" id="KW-0256">Endoplasmic reticulum</keyword>
<evidence type="ECO:0000313" key="7">
    <source>
        <dbReference type="Proteomes" id="UP000015241"/>
    </source>
</evidence>
<evidence type="ECO:0000256" key="3">
    <source>
        <dbReference type="ARBA" id="ARBA00022989"/>
    </source>
</evidence>
<dbReference type="AlphaFoldDB" id="S8EDS8"/>
<dbReference type="STRING" id="743788.S8EDS8"/>
<dbReference type="GO" id="GO:0005789">
    <property type="term" value="C:endoplasmic reticulum membrane"/>
    <property type="evidence" value="ECO:0007669"/>
    <property type="project" value="UniProtKB-SubCell"/>
</dbReference>
<dbReference type="OrthoDB" id="422086at2759"/>
<dbReference type="GO" id="GO:0004671">
    <property type="term" value="F:protein C-terminal S-isoprenylcysteine carboxyl O-methyltransferase activity"/>
    <property type="evidence" value="ECO:0007669"/>
    <property type="project" value="UniProtKB-EC"/>
</dbReference>
<dbReference type="InterPro" id="IPR007269">
    <property type="entry name" value="ICMT_MeTrfase"/>
</dbReference>
<organism evidence="6 7">
    <name type="scientific">Fomitopsis schrenkii</name>
    <name type="common">Brown rot fungus</name>
    <dbReference type="NCBI Taxonomy" id="2126942"/>
    <lineage>
        <taxon>Eukaryota</taxon>
        <taxon>Fungi</taxon>
        <taxon>Dikarya</taxon>
        <taxon>Basidiomycota</taxon>
        <taxon>Agaricomycotina</taxon>
        <taxon>Agaricomycetes</taxon>
        <taxon>Polyporales</taxon>
        <taxon>Fomitopsis</taxon>
    </lineage>
</organism>
<dbReference type="Pfam" id="PF04140">
    <property type="entry name" value="ICMT"/>
    <property type="match status" value="1"/>
</dbReference>
<feature type="transmembrane region" description="Helical" evidence="5">
    <location>
        <begin position="192"/>
        <end position="213"/>
    </location>
</feature>
<comment type="catalytic activity">
    <reaction evidence="5">
        <text>[protein]-C-terminal S-[(2E,6E)-farnesyl]-L-cysteine + S-adenosyl-L-methionine = [protein]-C-terminal S-[(2E,6E)-farnesyl]-L-cysteine methyl ester + S-adenosyl-L-homocysteine</text>
        <dbReference type="Rhea" id="RHEA:21672"/>
        <dbReference type="Rhea" id="RHEA-COMP:12125"/>
        <dbReference type="Rhea" id="RHEA-COMP:12126"/>
        <dbReference type="ChEBI" id="CHEBI:57856"/>
        <dbReference type="ChEBI" id="CHEBI:59789"/>
        <dbReference type="ChEBI" id="CHEBI:90510"/>
        <dbReference type="ChEBI" id="CHEBI:90511"/>
        <dbReference type="EC" id="2.1.1.100"/>
    </reaction>
</comment>
<accession>S8EDS8</accession>
<dbReference type="EC" id="2.1.1.100" evidence="5"/>
<evidence type="ECO:0000313" key="6">
    <source>
        <dbReference type="EMBL" id="EPT03162.1"/>
    </source>
</evidence>
<keyword evidence="3 5" id="KW-1133">Transmembrane helix</keyword>
<protein>
    <recommendedName>
        <fullName evidence="5">Protein-S-isoprenylcysteine O-methyltransferase</fullName>
        <ecNumber evidence="5">2.1.1.100</ecNumber>
    </recommendedName>
</protein>
<keyword evidence="7" id="KW-1185">Reference proteome</keyword>